<dbReference type="Gene3D" id="1.10.260.40">
    <property type="entry name" value="lambda repressor-like DNA-binding domains"/>
    <property type="match status" value="1"/>
</dbReference>
<dbReference type="InterPro" id="IPR001387">
    <property type="entry name" value="Cro/C1-type_HTH"/>
</dbReference>
<dbReference type="EMBL" id="VAFM01000001">
    <property type="protein sequence ID" value="TKW61703.1"/>
    <property type="molecule type" value="Genomic_DNA"/>
</dbReference>
<dbReference type="Proteomes" id="UP000320948">
    <property type="component" value="Unassembled WGS sequence"/>
</dbReference>
<keyword evidence="1" id="KW-0812">Transmembrane</keyword>
<feature type="domain" description="HTH cro/C1-type" evidence="2">
    <location>
        <begin position="15"/>
        <end position="69"/>
    </location>
</feature>
<keyword evidence="1" id="KW-1133">Transmembrane helix</keyword>
<evidence type="ECO:0000259" key="2">
    <source>
        <dbReference type="PROSITE" id="PS50943"/>
    </source>
</evidence>
<name>A0A6N4R4F5_BLAVI</name>
<reference evidence="3 4" key="1">
    <citation type="journal article" date="2017" name="Nat. Commun.">
        <title>In situ click chemistry generation of cyclooxygenase-2 inhibitors.</title>
        <authorList>
            <person name="Bhardwaj A."/>
            <person name="Kaur J."/>
            <person name="Wuest M."/>
            <person name="Wuest F."/>
        </authorList>
    </citation>
    <scope>NUCLEOTIDE SEQUENCE [LARGE SCALE GENOMIC DNA]</scope>
    <source>
        <strain evidence="3">S2_018_000_R2_106</strain>
    </source>
</reference>
<dbReference type="SUPFAM" id="SSF47413">
    <property type="entry name" value="lambda repressor-like DNA-binding domains"/>
    <property type="match status" value="1"/>
</dbReference>
<dbReference type="CDD" id="cd00093">
    <property type="entry name" value="HTH_XRE"/>
    <property type="match status" value="1"/>
</dbReference>
<dbReference type="PROSITE" id="PS50943">
    <property type="entry name" value="HTH_CROC1"/>
    <property type="match status" value="1"/>
</dbReference>
<organism evidence="3 4">
    <name type="scientific">Blastochloris viridis</name>
    <name type="common">Rhodopseudomonas viridis</name>
    <dbReference type="NCBI Taxonomy" id="1079"/>
    <lineage>
        <taxon>Bacteria</taxon>
        <taxon>Pseudomonadati</taxon>
        <taxon>Pseudomonadota</taxon>
        <taxon>Alphaproteobacteria</taxon>
        <taxon>Hyphomicrobiales</taxon>
        <taxon>Blastochloridaceae</taxon>
        <taxon>Blastochloris</taxon>
    </lineage>
</organism>
<dbReference type="InterPro" id="IPR010982">
    <property type="entry name" value="Lambda_DNA-bd_dom_sf"/>
</dbReference>
<proteinExistence type="predicted"/>
<keyword evidence="1" id="KW-0472">Membrane</keyword>
<protein>
    <submittedName>
        <fullName evidence="3">Helix-turn-helix transcriptional regulator</fullName>
    </submittedName>
</protein>
<accession>A0A6N4R4F5</accession>
<comment type="caution">
    <text evidence="3">The sequence shown here is derived from an EMBL/GenBank/DDBJ whole genome shotgun (WGS) entry which is preliminary data.</text>
</comment>
<dbReference type="SMART" id="SM00530">
    <property type="entry name" value="HTH_XRE"/>
    <property type="match status" value="1"/>
</dbReference>
<feature type="transmembrane region" description="Helical" evidence="1">
    <location>
        <begin position="52"/>
        <end position="69"/>
    </location>
</feature>
<dbReference type="InterPro" id="IPR017507">
    <property type="entry name" value="Tscrpt_reg_HipB-like"/>
</dbReference>
<dbReference type="Pfam" id="PF01381">
    <property type="entry name" value="HTH_3"/>
    <property type="match status" value="1"/>
</dbReference>
<evidence type="ECO:0000313" key="4">
    <source>
        <dbReference type="Proteomes" id="UP000320948"/>
    </source>
</evidence>
<evidence type="ECO:0000313" key="3">
    <source>
        <dbReference type="EMBL" id="TKW61703.1"/>
    </source>
</evidence>
<dbReference type="AlphaFoldDB" id="A0A6N4R4F5"/>
<dbReference type="NCBIfam" id="TIGR03070">
    <property type="entry name" value="couple_hipB"/>
    <property type="match status" value="1"/>
</dbReference>
<sequence>MDHRIPNVQDLGLFIRSTRKQQGLTQEDLAGLTGVGRRFISDVEKGKETAELGKVLLILGALGVALYALSKWKD</sequence>
<gene>
    <name evidence="3" type="ORF">DI628_03495</name>
</gene>
<dbReference type="GO" id="GO:0003677">
    <property type="term" value="F:DNA binding"/>
    <property type="evidence" value="ECO:0007669"/>
    <property type="project" value="InterPro"/>
</dbReference>
<evidence type="ECO:0000256" key="1">
    <source>
        <dbReference type="SAM" id="Phobius"/>
    </source>
</evidence>